<dbReference type="GO" id="GO:0046872">
    <property type="term" value="F:metal ion binding"/>
    <property type="evidence" value="ECO:0007669"/>
    <property type="project" value="UniProtKB-KW"/>
</dbReference>
<evidence type="ECO:0000256" key="3">
    <source>
        <dbReference type="ARBA" id="ARBA00022801"/>
    </source>
</evidence>
<dbReference type="EMBL" id="CP017258">
    <property type="protein sequence ID" value="AQW88105.1"/>
    <property type="molecule type" value="Genomic_DNA"/>
</dbReference>
<dbReference type="Pfam" id="PF01026">
    <property type="entry name" value="TatD_DNase"/>
    <property type="match status" value="1"/>
</dbReference>
<dbReference type="Gene3D" id="3.20.20.140">
    <property type="entry name" value="Metal-dependent hydrolases"/>
    <property type="match status" value="1"/>
</dbReference>
<protein>
    <submittedName>
        <fullName evidence="5">SsDNA/RNA exonuclease, 3'-5' specific</fullName>
        <ecNumber evidence="5">3.1.11.1</ecNumber>
        <ecNumber evidence="5">3.1.13.-</ecNumber>
    </submittedName>
</protein>
<dbReference type="InterPro" id="IPR015991">
    <property type="entry name" value="TatD/YcfH-like"/>
</dbReference>
<proteinExistence type="inferred from homology"/>
<evidence type="ECO:0000256" key="1">
    <source>
        <dbReference type="ARBA" id="ARBA00009275"/>
    </source>
</evidence>
<dbReference type="PANTHER" id="PTHR46124:SF2">
    <property type="entry name" value="D-AMINOACYL-TRNA DEACYLASE"/>
    <property type="match status" value="1"/>
</dbReference>
<evidence type="ECO:0000256" key="2">
    <source>
        <dbReference type="ARBA" id="ARBA00022723"/>
    </source>
</evidence>
<dbReference type="RefSeq" id="WP_078424683.1">
    <property type="nucleotide sequence ID" value="NZ_CP017258.1"/>
</dbReference>
<evidence type="ECO:0000313" key="6">
    <source>
        <dbReference type="Proteomes" id="UP000190868"/>
    </source>
</evidence>
<feature type="binding site" evidence="4">
    <location>
        <position position="8"/>
    </location>
    <ligand>
        <name>a divalent metal cation</name>
        <dbReference type="ChEBI" id="CHEBI:60240"/>
        <label>1</label>
    </ligand>
</feature>
<dbReference type="CDD" id="cd01310">
    <property type="entry name" value="TatD_DNAse"/>
    <property type="match status" value="1"/>
</dbReference>
<feature type="binding site" evidence="4">
    <location>
        <position position="89"/>
    </location>
    <ligand>
        <name>a divalent metal cation</name>
        <dbReference type="ChEBI" id="CHEBI:60240"/>
        <label>1</label>
    </ligand>
</feature>
<evidence type="ECO:0000313" key="5">
    <source>
        <dbReference type="EMBL" id="AQW88105.1"/>
    </source>
</evidence>
<dbReference type="InterPro" id="IPR018228">
    <property type="entry name" value="DNase_TatD-rel_CS"/>
</dbReference>
<feature type="binding site" evidence="4">
    <location>
        <position position="208"/>
    </location>
    <ligand>
        <name>a divalent metal cation</name>
        <dbReference type="ChEBI" id="CHEBI:60240"/>
        <label>1</label>
    </ligand>
</feature>
<dbReference type="EC" id="3.1.13.-" evidence="5"/>
<dbReference type="AlphaFoldDB" id="A0A1S6U8U4"/>
<dbReference type="NCBIfam" id="TIGR00010">
    <property type="entry name" value="YchF/TatD family DNA exonuclease"/>
    <property type="match status" value="1"/>
</dbReference>
<keyword evidence="5" id="KW-0540">Nuclease</keyword>
<feature type="binding site" evidence="4">
    <location>
        <position position="132"/>
    </location>
    <ligand>
        <name>a divalent metal cation</name>
        <dbReference type="ChEBI" id="CHEBI:60240"/>
        <label>2</label>
    </ligand>
</feature>
<dbReference type="FunFam" id="3.20.20.140:FF:000005">
    <property type="entry name" value="TatD family hydrolase"/>
    <property type="match status" value="1"/>
</dbReference>
<dbReference type="PIRSF" id="PIRSF005902">
    <property type="entry name" value="DNase_TatD"/>
    <property type="match status" value="1"/>
</dbReference>
<keyword evidence="6" id="KW-1185">Reference proteome</keyword>
<sequence length="262" mass="30033">MIIDTHCHLDDIKYDSDLSQVISNARKNEIKGFLIPGADGDDLEKIVSVSEKYDDVFFAIGVHPYHKDTFDKKRLMKFAKHKKCIAVGECGLDYYRLPNDENAKIKEKEEQKEIFIEQINIAIELKKPLILHIRDANEDSFNILKKYSSKLTSGAILHCYNASPLLLELAKIGNFYFGIGGVLTFKNAKNLVSILPKIPTDRLLIETDSPYLTPHPYRGERNEPLYTTLVAKKMSEILQIEESEIKKIVLDNTKRLFKVFNN</sequence>
<dbReference type="GO" id="GO:0008310">
    <property type="term" value="F:single-stranded DNA 3'-5' DNA exonuclease activity"/>
    <property type="evidence" value="ECO:0007669"/>
    <property type="project" value="UniProtKB-EC"/>
</dbReference>
<evidence type="ECO:0000256" key="4">
    <source>
        <dbReference type="PIRSR" id="PIRSR005902-1"/>
    </source>
</evidence>
<name>A0A1S6U8U4_9BACT</name>
<keyword evidence="2 4" id="KW-0479">Metal-binding</keyword>
<dbReference type="InterPro" id="IPR001130">
    <property type="entry name" value="TatD-like"/>
</dbReference>
<dbReference type="GO" id="GO:0005829">
    <property type="term" value="C:cytosol"/>
    <property type="evidence" value="ECO:0007669"/>
    <property type="project" value="TreeGrafter"/>
</dbReference>
<keyword evidence="5" id="KW-0269">Exonuclease</keyword>
<reference evidence="6" key="1">
    <citation type="submission" date="2016-09" db="EMBL/GenBank/DDBJ databases">
        <title>Comparative genomics of the Campylobacter concisus group.</title>
        <authorList>
            <person name="Miller W.G."/>
            <person name="Yee E."/>
            <person name="Chapman M.H."/>
            <person name="Huynh S."/>
            <person name="Bono J.L."/>
            <person name="On S.L.W."/>
            <person name="StLeger J."/>
            <person name="Foster G."/>
            <person name="Parker C.T."/>
        </authorList>
    </citation>
    <scope>NUCLEOTIDE SEQUENCE [LARGE SCALE GENOMIC DNA]</scope>
    <source>
        <strain evidence="6">RM18021</strain>
    </source>
</reference>
<organism evidence="5 6">
    <name type="scientific">Campylobacter pinnipediorum subsp. caledonicus</name>
    <dbReference type="NCBI Taxonomy" id="1874362"/>
    <lineage>
        <taxon>Bacteria</taxon>
        <taxon>Pseudomonadati</taxon>
        <taxon>Campylobacterota</taxon>
        <taxon>Epsilonproteobacteria</taxon>
        <taxon>Campylobacterales</taxon>
        <taxon>Campylobacteraceae</taxon>
        <taxon>Campylobacter</taxon>
    </lineage>
</organism>
<dbReference type="PANTHER" id="PTHR46124">
    <property type="entry name" value="D-AMINOACYL-TRNA DEACYLASE"/>
    <property type="match status" value="1"/>
</dbReference>
<feature type="binding site" evidence="4">
    <location>
        <position position="158"/>
    </location>
    <ligand>
        <name>a divalent metal cation</name>
        <dbReference type="ChEBI" id="CHEBI:60240"/>
        <label>2</label>
    </ligand>
</feature>
<dbReference type="SUPFAM" id="SSF51556">
    <property type="entry name" value="Metallo-dependent hydrolases"/>
    <property type="match status" value="1"/>
</dbReference>
<feature type="binding site" evidence="4">
    <location>
        <position position="6"/>
    </location>
    <ligand>
        <name>a divalent metal cation</name>
        <dbReference type="ChEBI" id="CHEBI:60240"/>
        <label>1</label>
    </ligand>
</feature>
<keyword evidence="3 5" id="KW-0378">Hydrolase</keyword>
<dbReference type="PROSITE" id="PS01137">
    <property type="entry name" value="TATD_1"/>
    <property type="match status" value="1"/>
</dbReference>
<dbReference type="PROSITE" id="PS01090">
    <property type="entry name" value="TATD_2"/>
    <property type="match status" value="1"/>
</dbReference>
<comment type="similarity">
    <text evidence="1">Belongs to the metallo-dependent hydrolases superfamily. TatD-type hydrolase family.</text>
</comment>
<accession>A0A1S6U8U4</accession>
<dbReference type="EC" id="3.1.11.1" evidence="5"/>
<gene>
    <name evidence="5" type="primary">tatD</name>
    <name evidence="5" type="ORF">CPIN18021_1311</name>
</gene>
<dbReference type="Proteomes" id="UP000190868">
    <property type="component" value="Chromosome"/>
</dbReference>
<dbReference type="InterPro" id="IPR032466">
    <property type="entry name" value="Metal_Hydrolase"/>
</dbReference>